<protein>
    <submittedName>
        <fullName evidence="2">CoA transferase</fullName>
    </submittedName>
</protein>
<dbReference type="PANTHER" id="PTHR48228:SF5">
    <property type="entry name" value="ALPHA-METHYLACYL-COA RACEMASE"/>
    <property type="match status" value="1"/>
</dbReference>
<dbReference type="Pfam" id="PF02515">
    <property type="entry name" value="CoA_transf_3"/>
    <property type="match status" value="1"/>
</dbReference>
<gene>
    <name evidence="2" type="ORF">HAT86_10520</name>
</gene>
<dbReference type="RefSeq" id="WP_167197008.1">
    <property type="nucleotide sequence ID" value="NZ_JAAORB010000020.1"/>
</dbReference>
<comment type="caution">
    <text evidence="2">The sequence shown here is derived from an EMBL/GenBank/DDBJ whole genome shotgun (WGS) entry which is preliminary data.</text>
</comment>
<sequence>MTAPLKDIRVLDFSTLLPGPMATLFLAEAGAEVIKIERPGRGEEMRSYDPKWGQDSANFAMLNRGKKSLALDLKDPAQRARLIPLLKDVDIVVEQFRPGVMARLGLSYEDIAAINPEIIYCSITGYGQSGPKAARAGHDLNYIGDSGLLALSCGRPEAPVLPPALIADIAGGTYPAVFNILLALRDRDQTGKGAHLDISMSDNLFPFMYWAMAEGQTTHQWPGNGDALVTGGSPRYRLYPTSDGRFVAAAPIEEKFWQAFADAIDLPDDLRDDTHDPAATAQAVGARIADKPADHWRAAFERADCCCTVVQTLQEALQDPHFQSRGLLEHEVENTDGARQIALPVPVAGQFRTAPHAARAPTLGADNDLAPQATPNTGDTE</sequence>
<evidence type="ECO:0000313" key="2">
    <source>
        <dbReference type="EMBL" id="NHQ74894.1"/>
    </source>
</evidence>
<dbReference type="InterPro" id="IPR050509">
    <property type="entry name" value="CoA-transferase_III"/>
</dbReference>
<keyword evidence="2" id="KW-0808">Transferase</keyword>
<dbReference type="EMBL" id="JAAORB010000020">
    <property type="protein sequence ID" value="NHQ74894.1"/>
    <property type="molecule type" value="Genomic_DNA"/>
</dbReference>
<dbReference type="Proteomes" id="UP000639775">
    <property type="component" value="Unassembled WGS sequence"/>
</dbReference>
<dbReference type="PANTHER" id="PTHR48228">
    <property type="entry name" value="SUCCINYL-COA--D-CITRAMALATE COA-TRANSFERASE"/>
    <property type="match status" value="1"/>
</dbReference>
<dbReference type="InterPro" id="IPR023606">
    <property type="entry name" value="CoA-Trfase_III_dom_1_sf"/>
</dbReference>
<reference evidence="2" key="1">
    <citation type="submission" date="2020-03" db="EMBL/GenBank/DDBJ databases">
        <title>Roseovarius gahaiensis sp. nov., isolated from Gahai Saline Lake, China.</title>
        <authorList>
            <person name="Sun X."/>
        </authorList>
    </citation>
    <scope>NUCLEOTIDE SEQUENCE</scope>
    <source>
        <strain evidence="2">GH877</strain>
    </source>
</reference>
<dbReference type="GO" id="GO:0016740">
    <property type="term" value="F:transferase activity"/>
    <property type="evidence" value="ECO:0007669"/>
    <property type="project" value="UniProtKB-KW"/>
</dbReference>
<keyword evidence="3" id="KW-1185">Reference proteome</keyword>
<dbReference type="Gene3D" id="3.30.1540.10">
    <property type="entry name" value="formyl-coa transferase, domain 3"/>
    <property type="match status" value="1"/>
</dbReference>
<proteinExistence type="predicted"/>
<dbReference type="Gene3D" id="3.40.50.10540">
    <property type="entry name" value="Crotonobetainyl-coa:carnitine coa-transferase, domain 1"/>
    <property type="match status" value="1"/>
</dbReference>
<evidence type="ECO:0000256" key="1">
    <source>
        <dbReference type="SAM" id="MobiDB-lite"/>
    </source>
</evidence>
<dbReference type="InterPro" id="IPR003673">
    <property type="entry name" value="CoA-Trfase_fam_III"/>
</dbReference>
<evidence type="ECO:0000313" key="3">
    <source>
        <dbReference type="Proteomes" id="UP000639775"/>
    </source>
</evidence>
<dbReference type="InterPro" id="IPR044855">
    <property type="entry name" value="CoA-Trfase_III_dom3_sf"/>
</dbReference>
<accession>A0A967BEN4</accession>
<dbReference type="SUPFAM" id="SSF89796">
    <property type="entry name" value="CoA-transferase family III (CaiB/BaiF)"/>
    <property type="match status" value="1"/>
</dbReference>
<name>A0A967BEN4_9RHOB</name>
<organism evidence="2 3">
    <name type="scientific">Roseovarius gahaiensis</name>
    <dbReference type="NCBI Taxonomy" id="2716691"/>
    <lineage>
        <taxon>Bacteria</taxon>
        <taxon>Pseudomonadati</taxon>
        <taxon>Pseudomonadota</taxon>
        <taxon>Alphaproteobacteria</taxon>
        <taxon>Rhodobacterales</taxon>
        <taxon>Roseobacteraceae</taxon>
        <taxon>Roseovarius</taxon>
    </lineage>
</organism>
<feature type="region of interest" description="Disordered" evidence="1">
    <location>
        <begin position="359"/>
        <end position="381"/>
    </location>
</feature>
<dbReference type="AlphaFoldDB" id="A0A967BEN4"/>